<proteinExistence type="predicted"/>
<name>A0A3N0Z1M2_ANAGA</name>
<organism evidence="1 2">
    <name type="scientific">Anabarilius grahami</name>
    <name type="common">Kanglang fish</name>
    <name type="synonym">Barilius grahami</name>
    <dbReference type="NCBI Taxonomy" id="495550"/>
    <lineage>
        <taxon>Eukaryota</taxon>
        <taxon>Metazoa</taxon>
        <taxon>Chordata</taxon>
        <taxon>Craniata</taxon>
        <taxon>Vertebrata</taxon>
        <taxon>Euteleostomi</taxon>
        <taxon>Actinopterygii</taxon>
        <taxon>Neopterygii</taxon>
        <taxon>Teleostei</taxon>
        <taxon>Ostariophysi</taxon>
        <taxon>Cypriniformes</taxon>
        <taxon>Xenocyprididae</taxon>
        <taxon>Xenocypridinae</taxon>
        <taxon>Xenocypridinae incertae sedis</taxon>
        <taxon>Anabarilius</taxon>
    </lineage>
</organism>
<accession>A0A3N0Z1M2</accession>
<dbReference type="AlphaFoldDB" id="A0A3N0Z1M2"/>
<dbReference type="Proteomes" id="UP000281406">
    <property type="component" value="Unassembled WGS sequence"/>
</dbReference>
<evidence type="ECO:0000313" key="2">
    <source>
        <dbReference type="Proteomes" id="UP000281406"/>
    </source>
</evidence>
<protein>
    <submittedName>
        <fullName evidence="1">Uncharacterized protein</fullName>
    </submittedName>
</protein>
<evidence type="ECO:0000313" key="1">
    <source>
        <dbReference type="EMBL" id="ROL52340.1"/>
    </source>
</evidence>
<keyword evidence="2" id="KW-1185">Reference proteome</keyword>
<gene>
    <name evidence="1" type="ORF">DPX16_18708</name>
</gene>
<sequence length="111" mass="11804">MVRLHYITLTNGNRCRQVVHVDSELASSEVLAGVGIISSLVWGHLKSLQEAASKLELAYSLVTGIPRELLRSIQLPAASAGLSHPAVHLTATAKVMSPSLSFQVETTVSSV</sequence>
<reference evidence="1 2" key="1">
    <citation type="submission" date="2018-10" db="EMBL/GenBank/DDBJ databases">
        <title>Genome assembly for a Yunnan-Guizhou Plateau 3E fish, Anabarilius grahami (Regan), and its evolutionary and genetic applications.</title>
        <authorList>
            <person name="Jiang W."/>
        </authorList>
    </citation>
    <scope>NUCLEOTIDE SEQUENCE [LARGE SCALE GENOMIC DNA]</scope>
    <source>
        <strain evidence="1">AG-KIZ</strain>
        <tissue evidence="1">Muscle</tissue>
    </source>
</reference>
<comment type="caution">
    <text evidence="1">The sequence shown here is derived from an EMBL/GenBank/DDBJ whole genome shotgun (WGS) entry which is preliminary data.</text>
</comment>
<dbReference type="EMBL" id="RJVU01016332">
    <property type="protein sequence ID" value="ROL52340.1"/>
    <property type="molecule type" value="Genomic_DNA"/>
</dbReference>